<dbReference type="Proteomes" id="UP000219281">
    <property type="component" value="Unassembled WGS sequence"/>
</dbReference>
<evidence type="ECO:0000313" key="1">
    <source>
        <dbReference type="EMBL" id="SOD13124.1"/>
    </source>
</evidence>
<keyword evidence="2" id="KW-1185">Reference proteome</keyword>
<name>A0A285ZU04_9SPHI</name>
<dbReference type="PROSITE" id="PS51257">
    <property type="entry name" value="PROKAR_LIPOPROTEIN"/>
    <property type="match status" value="1"/>
</dbReference>
<dbReference type="OrthoDB" id="766779at2"/>
<proteinExistence type="predicted"/>
<evidence type="ECO:0000313" key="2">
    <source>
        <dbReference type="Proteomes" id="UP000219281"/>
    </source>
</evidence>
<gene>
    <name evidence="1" type="ORF">SAMN06297358_1021</name>
</gene>
<accession>A0A285ZU04</accession>
<organism evidence="1 2">
    <name type="scientific">Pedobacter xixiisoli</name>
    <dbReference type="NCBI Taxonomy" id="1476464"/>
    <lineage>
        <taxon>Bacteria</taxon>
        <taxon>Pseudomonadati</taxon>
        <taxon>Bacteroidota</taxon>
        <taxon>Sphingobacteriia</taxon>
        <taxon>Sphingobacteriales</taxon>
        <taxon>Sphingobacteriaceae</taxon>
        <taxon>Pedobacter</taxon>
    </lineage>
</organism>
<protein>
    <recommendedName>
        <fullName evidence="3">Lipoprotein</fullName>
    </recommendedName>
</protein>
<evidence type="ECO:0008006" key="3">
    <source>
        <dbReference type="Google" id="ProtNLM"/>
    </source>
</evidence>
<dbReference type="AlphaFoldDB" id="A0A285ZU04"/>
<sequence length="180" mass="20603">MWKLICFILIVIGFFIGCRNAEKSKESSNVDLKDSIAELKPEPAKPTSSLDSIKQVIIKKAKKDTVSYTFLLEGNFSAEGNEGRAFYKDHRIKKIEISFYGEMGKAIYTYIFKRNLIEASQQRFNYKTHFTEVKSGQDIIKSEEINFTTDLDGKVLNGNTTEADLDTFYELKKVVPFDLI</sequence>
<dbReference type="RefSeq" id="WP_097129372.1">
    <property type="nucleotide sequence ID" value="NZ_OCMT01000001.1"/>
</dbReference>
<dbReference type="EMBL" id="OCMT01000001">
    <property type="protein sequence ID" value="SOD13124.1"/>
    <property type="molecule type" value="Genomic_DNA"/>
</dbReference>
<reference evidence="2" key="1">
    <citation type="submission" date="2017-09" db="EMBL/GenBank/DDBJ databases">
        <authorList>
            <person name="Varghese N."/>
            <person name="Submissions S."/>
        </authorList>
    </citation>
    <scope>NUCLEOTIDE SEQUENCE [LARGE SCALE GENOMIC DNA]</scope>
    <source>
        <strain evidence="2">CGMCC 1.12803</strain>
    </source>
</reference>